<dbReference type="PANTHER" id="PTHR36923">
    <property type="entry name" value="FERREDOXIN"/>
    <property type="match status" value="1"/>
</dbReference>
<dbReference type="Pfam" id="PF06902">
    <property type="entry name" value="Fer4_19"/>
    <property type="match status" value="1"/>
</dbReference>
<reference evidence="10 11" key="2">
    <citation type="submission" date="2019-05" db="EMBL/GenBank/DDBJ databases">
        <title>Glycomyces buryatensis sp. nov.</title>
        <authorList>
            <person name="Nikitina E."/>
        </authorList>
    </citation>
    <scope>NUCLEOTIDE SEQUENCE [LARGE SCALE GENOMIC DNA]</scope>
    <source>
        <strain evidence="10 11">18</strain>
    </source>
</reference>
<keyword evidence="6 8" id="KW-0411">Iron-sulfur</keyword>
<dbReference type="GO" id="GO:0005506">
    <property type="term" value="F:iron ion binding"/>
    <property type="evidence" value="ECO:0007669"/>
    <property type="project" value="UniProtKB-UniRule"/>
</dbReference>
<keyword evidence="4 8" id="KW-0249">Electron transport</keyword>
<dbReference type="InterPro" id="IPR051269">
    <property type="entry name" value="Fe-S_cluster_ET"/>
</dbReference>
<evidence type="ECO:0000313" key="11">
    <source>
        <dbReference type="Proteomes" id="UP000308760"/>
    </source>
</evidence>
<dbReference type="PRINTS" id="PR00352">
    <property type="entry name" value="3FE4SFRDOXIN"/>
</dbReference>
<keyword evidence="3 8" id="KW-0479">Metal-binding</keyword>
<sequence length="65" mass="6930">MRLIADREVCIGAGMCALTAPDVFDQDEREGRVVLLTEVPGPESIEAAEEAVQLCPSGALSVERD</sequence>
<dbReference type="GO" id="GO:0009055">
    <property type="term" value="F:electron transfer activity"/>
    <property type="evidence" value="ECO:0007669"/>
    <property type="project" value="UniProtKB-UniRule"/>
</dbReference>
<protein>
    <recommendedName>
        <fullName evidence="8">Ferredoxin</fullName>
    </recommendedName>
</protein>
<evidence type="ECO:0000256" key="1">
    <source>
        <dbReference type="ARBA" id="ARBA00001927"/>
    </source>
</evidence>
<evidence type="ECO:0000256" key="4">
    <source>
        <dbReference type="ARBA" id="ARBA00022982"/>
    </source>
</evidence>
<reference evidence="11" key="1">
    <citation type="submission" date="2019-04" db="EMBL/GenBank/DDBJ databases">
        <title>Nocardioides xinjiangensis sp. nov.</title>
        <authorList>
            <person name="Liu S."/>
        </authorList>
    </citation>
    <scope>NUCLEOTIDE SEQUENCE [LARGE SCALE GENOMIC DNA]</scope>
    <source>
        <strain evidence="11">18</strain>
    </source>
</reference>
<keyword evidence="2 8" id="KW-0813">Transport</keyword>
<comment type="cofactor">
    <cofactor evidence="1">
        <name>[3Fe-4S] cluster</name>
        <dbReference type="ChEBI" id="CHEBI:21137"/>
    </cofactor>
</comment>
<dbReference type="AlphaFoldDB" id="A0A4S8QMJ2"/>
<keyword evidence="11" id="KW-1185">Reference proteome</keyword>
<evidence type="ECO:0000256" key="6">
    <source>
        <dbReference type="ARBA" id="ARBA00023014"/>
    </source>
</evidence>
<dbReference type="InterPro" id="IPR017896">
    <property type="entry name" value="4Fe4S_Fe-S-bd"/>
</dbReference>
<evidence type="ECO:0000256" key="3">
    <source>
        <dbReference type="ARBA" id="ARBA00022723"/>
    </source>
</evidence>
<dbReference type="InterPro" id="IPR001080">
    <property type="entry name" value="3Fe4S_ferredoxin"/>
</dbReference>
<dbReference type="GO" id="GO:0051538">
    <property type="term" value="F:3 iron, 4 sulfur cluster binding"/>
    <property type="evidence" value="ECO:0007669"/>
    <property type="project" value="UniProtKB-KW"/>
</dbReference>
<comment type="function">
    <text evidence="8">Ferredoxins are iron-sulfur proteins that transfer electrons in a wide variety of metabolic reactions.</text>
</comment>
<proteinExistence type="predicted"/>
<evidence type="ECO:0000256" key="2">
    <source>
        <dbReference type="ARBA" id="ARBA00022448"/>
    </source>
</evidence>
<dbReference type="InterPro" id="IPR010693">
    <property type="entry name" value="Divergent_4Fe-4S_mono-cluster"/>
</dbReference>
<dbReference type="OrthoDB" id="3215002at2"/>
<dbReference type="RefSeq" id="WP_136534307.1">
    <property type="nucleotide sequence ID" value="NZ_STGY01000037.1"/>
</dbReference>
<keyword evidence="7" id="KW-0003">3Fe-4S</keyword>
<dbReference type="SUPFAM" id="SSF54862">
    <property type="entry name" value="4Fe-4S ferredoxins"/>
    <property type="match status" value="1"/>
</dbReference>
<evidence type="ECO:0000256" key="5">
    <source>
        <dbReference type="ARBA" id="ARBA00023004"/>
    </source>
</evidence>
<dbReference type="Proteomes" id="UP000308760">
    <property type="component" value="Unassembled WGS sequence"/>
</dbReference>
<name>A0A4S8QMJ2_9ACTN</name>
<dbReference type="EMBL" id="STGY01000037">
    <property type="protein sequence ID" value="THV41944.1"/>
    <property type="molecule type" value="Genomic_DNA"/>
</dbReference>
<accession>A0A4S8QMJ2</accession>
<evidence type="ECO:0000256" key="7">
    <source>
        <dbReference type="ARBA" id="ARBA00023291"/>
    </source>
</evidence>
<feature type="domain" description="4Fe-4S ferredoxin-type" evidence="9">
    <location>
        <begin position="1"/>
        <end position="29"/>
    </location>
</feature>
<dbReference type="PROSITE" id="PS51379">
    <property type="entry name" value="4FE4S_FER_2"/>
    <property type="match status" value="1"/>
</dbReference>
<evidence type="ECO:0000259" key="9">
    <source>
        <dbReference type="PROSITE" id="PS51379"/>
    </source>
</evidence>
<gene>
    <name evidence="10" type="ORF">FAB82_09280</name>
</gene>
<comment type="caution">
    <text evidence="10">The sequence shown here is derived from an EMBL/GenBank/DDBJ whole genome shotgun (WGS) entry which is preliminary data.</text>
</comment>
<dbReference type="PANTHER" id="PTHR36923:SF3">
    <property type="entry name" value="FERREDOXIN"/>
    <property type="match status" value="1"/>
</dbReference>
<dbReference type="Gene3D" id="3.30.70.20">
    <property type="match status" value="1"/>
</dbReference>
<organism evidence="10 11">
    <name type="scientific">Glycomyces buryatensis</name>
    <dbReference type="NCBI Taxonomy" id="2570927"/>
    <lineage>
        <taxon>Bacteria</taxon>
        <taxon>Bacillati</taxon>
        <taxon>Actinomycetota</taxon>
        <taxon>Actinomycetes</taxon>
        <taxon>Glycomycetales</taxon>
        <taxon>Glycomycetaceae</taxon>
        <taxon>Glycomyces</taxon>
    </lineage>
</organism>
<evidence type="ECO:0000313" key="10">
    <source>
        <dbReference type="EMBL" id="THV41944.1"/>
    </source>
</evidence>
<keyword evidence="5 8" id="KW-0408">Iron</keyword>
<evidence type="ECO:0000256" key="8">
    <source>
        <dbReference type="RuleBase" id="RU368020"/>
    </source>
</evidence>